<accession>A0A7I4YQ95</accession>
<organism evidence="1 2">
    <name type="scientific">Haemonchus contortus</name>
    <name type="common">Barber pole worm</name>
    <dbReference type="NCBI Taxonomy" id="6289"/>
    <lineage>
        <taxon>Eukaryota</taxon>
        <taxon>Metazoa</taxon>
        <taxon>Ecdysozoa</taxon>
        <taxon>Nematoda</taxon>
        <taxon>Chromadorea</taxon>
        <taxon>Rhabditida</taxon>
        <taxon>Rhabditina</taxon>
        <taxon>Rhabditomorpha</taxon>
        <taxon>Strongyloidea</taxon>
        <taxon>Trichostrongylidae</taxon>
        <taxon>Haemonchus</taxon>
    </lineage>
</organism>
<evidence type="ECO:0000313" key="2">
    <source>
        <dbReference type="WBParaSite" id="HCON_00130560-00001"/>
    </source>
</evidence>
<reference evidence="2" key="1">
    <citation type="submission" date="2020-12" db="UniProtKB">
        <authorList>
            <consortium name="WormBaseParasite"/>
        </authorList>
    </citation>
    <scope>IDENTIFICATION</scope>
    <source>
        <strain evidence="2">MHco3</strain>
    </source>
</reference>
<dbReference type="Proteomes" id="UP000025227">
    <property type="component" value="Unplaced"/>
</dbReference>
<proteinExistence type="predicted"/>
<evidence type="ECO:0000313" key="1">
    <source>
        <dbReference type="Proteomes" id="UP000025227"/>
    </source>
</evidence>
<dbReference type="WBParaSite" id="HCON_00130560-00001">
    <property type="protein sequence ID" value="HCON_00130560-00001"/>
    <property type="gene ID" value="HCON_00130560"/>
</dbReference>
<dbReference type="AlphaFoldDB" id="A0A7I4YQ95"/>
<protein>
    <submittedName>
        <fullName evidence="2">Uncharacterized protein</fullName>
    </submittedName>
</protein>
<name>A0A7I4YQ95_HAECO</name>
<sequence>KRKITEDVGYGTRLDKCNWTRALSPSLLLGTGPLSVEPRHFNASYGCILIILLTRLLRGNFISGLMFRRDRLF</sequence>
<keyword evidence="1" id="KW-1185">Reference proteome</keyword>